<dbReference type="Proteomes" id="UP001152607">
    <property type="component" value="Unassembled WGS sequence"/>
</dbReference>
<keyword evidence="2" id="KW-1185">Reference proteome</keyword>
<evidence type="ECO:0000313" key="1">
    <source>
        <dbReference type="EMBL" id="CAI6296323.1"/>
    </source>
</evidence>
<dbReference type="AlphaFoldDB" id="A0A9W4U574"/>
<proteinExistence type="predicted"/>
<gene>
    <name evidence="1" type="ORF">PDIGIT_LOCUS2661</name>
</gene>
<evidence type="ECO:0000313" key="2">
    <source>
        <dbReference type="Proteomes" id="UP001152607"/>
    </source>
</evidence>
<protein>
    <submittedName>
        <fullName evidence="1">Uncharacterized protein</fullName>
    </submittedName>
</protein>
<name>A0A9W4U574_9PLEO</name>
<accession>A0A9W4U574</accession>
<dbReference type="OrthoDB" id="4966at2759"/>
<reference evidence="1" key="1">
    <citation type="submission" date="2023-01" db="EMBL/GenBank/DDBJ databases">
        <authorList>
            <person name="Van Ghelder C."/>
            <person name="Rancurel C."/>
        </authorList>
    </citation>
    <scope>NUCLEOTIDE SEQUENCE</scope>
    <source>
        <strain evidence="1">CNCM I-4278</strain>
    </source>
</reference>
<organism evidence="1 2">
    <name type="scientific">Periconia digitata</name>
    <dbReference type="NCBI Taxonomy" id="1303443"/>
    <lineage>
        <taxon>Eukaryota</taxon>
        <taxon>Fungi</taxon>
        <taxon>Dikarya</taxon>
        <taxon>Ascomycota</taxon>
        <taxon>Pezizomycotina</taxon>
        <taxon>Dothideomycetes</taxon>
        <taxon>Pleosporomycetidae</taxon>
        <taxon>Pleosporales</taxon>
        <taxon>Massarineae</taxon>
        <taxon>Periconiaceae</taxon>
        <taxon>Periconia</taxon>
    </lineage>
</organism>
<dbReference type="EMBL" id="CAOQHR010000002">
    <property type="protein sequence ID" value="CAI6296323.1"/>
    <property type="molecule type" value="Genomic_DNA"/>
</dbReference>
<comment type="caution">
    <text evidence="1">The sequence shown here is derived from an EMBL/GenBank/DDBJ whole genome shotgun (WGS) entry which is preliminary data.</text>
</comment>
<sequence>MSYDQTGKGKGKRPIGDFDSDFPVQHVPRALYPEIPDVVARHRNRRRNVAAKVWGAQLPSHPANAPGEPFNVYKAILRHPNLFFQFAIRLDIRELENLYAIDKEFHYRFNKYSISIIHENAMYHAPLAAYNFSWTMFPDLCISDPMARPMDGRSHLARDTPSLRWIKMVLSRQRTVSNIIMLLAAEDHRIPRAAYTMIMKLWLLMEIQTMARRTTFVSDREVWTDQDFHLFHLFLVKLDMRFSHPVIGNGACALSHLLLTQPSLCILEAVLSGTKKLNYNDAEDMTVRSYDIMELAIDDDNAWQVDEWADRIPLKEWGMMSKEYADWQGDRLVPVPDLLFLEAIHRELHTHRYILDYVTYGFVEVRPGGELRNVPKPTHWYITKDTRQEAWPTEDERKEFRGRMEKRVGYKKQARVPLRELLVATTNVVVDALAVDEAP</sequence>